<keyword evidence="1" id="KW-1133">Transmembrane helix</keyword>
<dbReference type="Pfam" id="PF12770">
    <property type="entry name" value="CHAT"/>
    <property type="match status" value="1"/>
</dbReference>
<keyword evidence="1" id="KW-0812">Transmembrane</keyword>
<dbReference type="RefSeq" id="WP_316436293.1">
    <property type="nucleotide sequence ID" value="NZ_CP053587.1"/>
</dbReference>
<accession>A0AA96WKZ5</accession>
<feature type="transmembrane region" description="Helical" evidence="1">
    <location>
        <begin position="749"/>
        <end position="769"/>
    </location>
</feature>
<organism evidence="3">
    <name type="scientific">Leptolyngbya sp. NK1-12</name>
    <dbReference type="NCBI Taxonomy" id="2547451"/>
    <lineage>
        <taxon>Bacteria</taxon>
        <taxon>Bacillati</taxon>
        <taxon>Cyanobacteriota</taxon>
        <taxon>Cyanophyceae</taxon>
        <taxon>Leptolyngbyales</taxon>
        <taxon>Leptolyngbyaceae</taxon>
        <taxon>Leptolyngbya group</taxon>
        <taxon>Leptolyngbya</taxon>
    </lineage>
</organism>
<evidence type="ECO:0000256" key="1">
    <source>
        <dbReference type="SAM" id="Phobius"/>
    </source>
</evidence>
<proteinExistence type="predicted"/>
<evidence type="ECO:0000259" key="2">
    <source>
        <dbReference type="SMART" id="SM01080"/>
    </source>
</evidence>
<sequence length="779" mass="86461">MSHLVVLNLGIGDVHSGCPNVIAQVSNRAENHYPMQYIGSLPPAPELEQLYRRWQLLYREFYRERGGQPQWSAPRAITISTSGVTHFSEVEFSDLAQQLRRRLNQWLNAESFHAIDRKLSRLFDPTDAIQVIIQTNDPLLRRLPWHLWNFFEDFPQAEVTLSVATYERVPDRPQSTGSMRILAVLGNSEQIDVQSDRQVLEALPNATPLFLTQPSYQELHEHLWDQRGWDILFFAGHSQTEDLDTSETGRIYLNSHQSLTLDQLRHALKRAIRQGLKLAIFNSCDGLGLAQALADLQIPQVIVMRELVPDLVAQTFFREFLTQFASGCSLHAAVREAREKLEKLEGDYPCATWLPLICQNPAEPPMDWRTLPAPAAPHSAQKLRWPMLLTSLVAVGVIGVRYLGGLQALELTAFDQLMRLRPAEPPDSRLLLVTITDQDVQQQDAQERRGASLSDRALAQLLEKLRPHQPRVVGLDLYRDFPIDPASGLEAQLQQVPQFVAVCEVGEGGGTKPLAGIPNERLSFSDLPIDPDGVVRRQILGMAAAPTSFCVTDTAFSFRLAQRYLAAQGIQTTRDATGTVQIGETRFPQLRPDSGGYHQLDALGYQVMLNYRAVHPPADQVTLGEILSGALDPQLADLVRDRIVLIGTVAPSFKDYFLTPYSQADPMQKLPGVVIQAHMTSQLLSTVLNQRPLLQSLPNGAEIVWIWIWTTLGGALVLVCRSPLSIGLAGVGAILLLGGISYGGLLQGWWLPLIPAAIGLAISSSAGAAHRLIYLITYT</sequence>
<feature type="domain" description="CHASE2" evidence="2">
    <location>
        <begin position="406"/>
        <end position="716"/>
    </location>
</feature>
<dbReference type="InterPro" id="IPR024983">
    <property type="entry name" value="CHAT_dom"/>
</dbReference>
<dbReference type="InterPro" id="IPR007890">
    <property type="entry name" value="CHASE2"/>
</dbReference>
<evidence type="ECO:0000313" key="3">
    <source>
        <dbReference type="EMBL" id="WNZ27802.1"/>
    </source>
</evidence>
<name>A0AA96WKZ5_9CYAN</name>
<reference evidence="3" key="1">
    <citation type="submission" date="2020-05" db="EMBL/GenBank/DDBJ databases">
        <authorList>
            <person name="Zhu T."/>
            <person name="Keshari N."/>
            <person name="Lu X."/>
        </authorList>
    </citation>
    <scope>NUCLEOTIDE SEQUENCE</scope>
    <source>
        <strain evidence="3">NK1-12</strain>
    </source>
</reference>
<keyword evidence="1" id="KW-0472">Membrane</keyword>
<dbReference type="AlphaFoldDB" id="A0AA96WKZ5"/>
<feature type="transmembrane region" description="Helical" evidence="1">
    <location>
        <begin position="703"/>
        <end position="719"/>
    </location>
</feature>
<dbReference type="Pfam" id="PF05226">
    <property type="entry name" value="CHASE2"/>
    <property type="match status" value="1"/>
</dbReference>
<gene>
    <name evidence="3" type="ORF">HJG54_33775</name>
</gene>
<dbReference type="SMART" id="SM01080">
    <property type="entry name" value="CHASE2"/>
    <property type="match status" value="1"/>
</dbReference>
<feature type="transmembrane region" description="Helical" evidence="1">
    <location>
        <begin position="726"/>
        <end position="743"/>
    </location>
</feature>
<protein>
    <submittedName>
        <fullName evidence="3">CHASE2 domain-containing protein</fullName>
    </submittedName>
</protein>
<dbReference type="EMBL" id="CP053587">
    <property type="protein sequence ID" value="WNZ27802.1"/>
    <property type="molecule type" value="Genomic_DNA"/>
</dbReference>